<keyword evidence="5 7" id="KW-1133">Transmembrane helix</keyword>
<feature type="transmembrane region" description="Helical" evidence="7">
    <location>
        <begin position="307"/>
        <end position="328"/>
    </location>
</feature>
<evidence type="ECO:0000256" key="6">
    <source>
        <dbReference type="ARBA" id="ARBA00023136"/>
    </source>
</evidence>
<evidence type="ECO:0000256" key="1">
    <source>
        <dbReference type="ARBA" id="ARBA00004651"/>
    </source>
</evidence>
<feature type="transmembrane region" description="Helical" evidence="7">
    <location>
        <begin position="267"/>
        <end position="287"/>
    </location>
</feature>
<name>A0A2S7ZQU1_9FIRM</name>
<feature type="transmembrane region" description="Helical" evidence="7">
    <location>
        <begin position="121"/>
        <end position="138"/>
    </location>
</feature>
<comment type="caution">
    <text evidence="9">The sequence shown here is derived from an EMBL/GenBank/DDBJ whole genome shotgun (WGS) entry which is preliminary data.</text>
</comment>
<comment type="similarity">
    <text evidence="2">Belongs to the acyltransferase 3 family.</text>
</comment>
<feature type="transmembrane region" description="Helical" evidence="7">
    <location>
        <begin position="243"/>
        <end position="260"/>
    </location>
</feature>
<keyword evidence="4 7" id="KW-0812">Transmembrane</keyword>
<evidence type="ECO:0000256" key="7">
    <source>
        <dbReference type="SAM" id="Phobius"/>
    </source>
</evidence>
<dbReference type="AlphaFoldDB" id="A0A2S7ZQU1"/>
<accession>A0A2S7ZQU1</accession>
<dbReference type="STRING" id="1110546.GCA_001078375_01980"/>
<feature type="transmembrane region" description="Helical" evidence="7">
    <location>
        <begin position="84"/>
        <end position="106"/>
    </location>
</feature>
<feature type="transmembrane region" description="Helical" evidence="7">
    <location>
        <begin position="52"/>
        <end position="72"/>
    </location>
</feature>
<sequence>MNKGNIATQRQSNIELLRVISMFMVLLGHYYVLSYFDNIDTISFNLLGMQFLGAWSKVAVDIFVIITGYFLVNQTFRWNKVLKLLSCTYFWGIIILLLAFALGISIKTDYIYKSIFPLTPLNWFARSYLLLYVSIPLFNKIINSVSKARLGQIIIVLTTIFYTVPTLISTFISGGGYLTSYFTFGIMYMIGAYIRKYGDAKLDKISIYAGIMSIILILASILWNDIHIHEGLYIMYLAHKGNSVVGLLAAIGIFTIFKNIKISYSPFINTVASTTFAVYLIHNNPIISDWLWNTVVQANNYFDSPFFLLHMVGVSILIFAVCSVLEWLRLHIFSRFN</sequence>
<dbReference type="PANTHER" id="PTHR40074:SF2">
    <property type="entry name" value="O-ACETYLTRANSFERASE WECH"/>
    <property type="match status" value="1"/>
</dbReference>
<evidence type="ECO:0000313" key="10">
    <source>
        <dbReference type="Proteomes" id="UP000238877"/>
    </source>
</evidence>
<evidence type="ECO:0000259" key="8">
    <source>
        <dbReference type="Pfam" id="PF01757"/>
    </source>
</evidence>
<keyword evidence="3" id="KW-1003">Cell membrane</keyword>
<feature type="transmembrane region" description="Helical" evidence="7">
    <location>
        <begin position="206"/>
        <end position="223"/>
    </location>
</feature>
<feature type="transmembrane region" description="Helical" evidence="7">
    <location>
        <begin position="178"/>
        <end position="194"/>
    </location>
</feature>
<dbReference type="GO" id="GO:0009246">
    <property type="term" value="P:enterobacterial common antigen biosynthetic process"/>
    <property type="evidence" value="ECO:0007669"/>
    <property type="project" value="TreeGrafter"/>
</dbReference>
<feature type="domain" description="Acyltransferase 3" evidence="8">
    <location>
        <begin position="13"/>
        <end position="326"/>
    </location>
</feature>
<dbReference type="GO" id="GO:0016413">
    <property type="term" value="F:O-acetyltransferase activity"/>
    <property type="evidence" value="ECO:0007669"/>
    <property type="project" value="TreeGrafter"/>
</dbReference>
<evidence type="ECO:0000256" key="2">
    <source>
        <dbReference type="ARBA" id="ARBA00007400"/>
    </source>
</evidence>
<dbReference type="Pfam" id="PF01757">
    <property type="entry name" value="Acyl_transf_3"/>
    <property type="match status" value="1"/>
</dbReference>
<dbReference type="InterPro" id="IPR002656">
    <property type="entry name" value="Acyl_transf_3_dom"/>
</dbReference>
<organism evidence="9 10">
    <name type="scientific">Veillonella tobetsuensis</name>
    <dbReference type="NCBI Taxonomy" id="1110546"/>
    <lineage>
        <taxon>Bacteria</taxon>
        <taxon>Bacillati</taxon>
        <taxon>Bacillota</taxon>
        <taxon>Negativicutes</taxon>
        <taxon>Veillonellales</taxon>
        <taxon>Veillonellaceae</taxon>
        <taxon>Veillonella</taxon>
    </lineage>
</organism>
<feature type="transmembrane region" description="Helical" evidence="7">
    <location>
        <begin position="12"/>
        <end position="32"/>
    </location>
</feature>
<dbReference type="RefSeq" id="WP_105092946.1">
    <property type="nucleotide sequence ID" value="NZ_PPDF01000008.1"/>
</dbReference>
<dbReference type="GO" id="GO:0005886">
    <property type="term" value="C:plasma membrane"/>
    <property type="evidence" value="ECO:0007669"/>
    <property type="project" value="UniProtKB-SubCell"/>
</dbReference>
<dbReference type="EMBL" id="PPDF01000008">
    <property type="protein sequence ID" value="PQL25565.1"/>
    <property type="molecule type" value="Genomic_DNA"/>
</dbReference>
<keyword evidence="6 7" id="KW-0472">Membrane</keyword>
<proteinExistence type="inferred from homology"/>
<comment type="subcellular location">
    <subcellularLocation>
        <location evidence="1">Cell membrane</location>
        <topology evidence="1">Multi-pass membrane protein</topology>
    </subcellularLocation>
</comment>
<dbReference type="Proteomes" id="UP000238877">
    <property type="component" value="Unassembled WGS sequence"/>
</dbReference>
<reference evidence="9 10" key="1">
    <citation type="submission" date="2018-01" db="EMBL/GenBank/DDBJ databases">
        <title>Draft genome sequences of clinical isolates and type strains of oral Veillonella including Veillonella infantum sp., nov.</title>
        <authorList>
            <person name="Mashima I."/>
            <person name="Liao Y.-C."/>
            <person name="Sabharwal A."/>
            <person name="Haase E.M."/>
            <person name="Nakazawa F."/>
            <person name="Scannapieco F.A."/>
        </authorList>
    </citation>
    <scope>NUCLEOTIDE SEQUENCE [LARGE SCALE GENOMIC DNA]</scope>
    <source>
        <strain evidence="9 10">Y6</strain>
    </source>
</reference>
<feature type="transmembrane region" description="Helical" evidence="7">
    <location>
        <begin position="150"/>
        <end position="172"/>
    </location>
</feature>
<evidence type="ECO:0000256" key="3">
    <source>
        <dbReference type="ARBA" id="ARBA00022475"/>
    </source>
</evidence>
<gene>
    <name evidence="9" type="ORF">VTHSUH11_05670</name>
</gene>
<evidence type="ECO:0000256" key="5">
    <source>
        <dbReference type="ARBA" id="ARBA00022989"/>
    </source>
</evidence>
<evidence type="ECO:0000256" key="4">
    <source>
        <dbReference type="ARBA" id="ARBA00022692"/>
    </source>
</evidence>
<protein>
    <recommendedName>
        <fullName evidence="8">Acyltransferase 3 domain-containing protein</fullName>
    </recommendedName>
</protein>
<dbReference type="PANTHER" id="PTHR40074">
    <property type="entry name" value="O-ACETYLTRANSFERASE WECH"/>
    <property type="match status" value="1"/>
</dbReference>
<evidence type="ECO:0000313" key="9">
    <source>
        <dbReference type="EMBL" id="PQL25565.1"/>
    </source>
</evidence>